<dbReference type="GO" id="GO:0043709">
    <property type="term" value="P:cell adhesion involved in single-species biofilm formation"/>
    <property type="evidence" value="ECO:0007669"/>
    <property type="project" value="TreeGrafter"/>
</dbReference>
<keyword evidence="6" id="KW-1185">Reference proteome</keyword>
<organism evidence="5 6">
    <name type="scientific">Paraburkholderia aromaticivorans</name>
    <dbReference type="NCBI Taxonomy" id="2026199"/>
    <lineage>
        <taxon>Bacteria</taxon>
        <taxon>Pseudomonadati</taxon>
        <taxon>Pseudomonadota</taxon>
        <taxon>Betaproteobacteria</taxon>
        <taxon>Burkholderiales</taxon>
        <taxon>Burkholderiaceae</taxon>
        <taxon>Paraburkholderia</taxon>
    </lineage>
</organism>
<dbReference type="SUPFAM" id="SSF49401">
    <property type="entry name" value="Bacterial adhesins"/>
    <property type="match status" value="1"/>
</dbReference>
<dbReference type="PANTHER" id="PTHR33420:SF14">
    <property type="entry name" value="TYPE 1 FIMBRIN D-MANNOSE SPECIFIC ADHESIN"/>
    <property type="match status" value="1"/>
</dbReference>
<feature type="domain" description="Fimbrial-type adhesion" evidence="4">
    <location>
        <begin position="233"/>
        <end position="375"/>
    </location>
</feature>
<comment type="subcellular location">
    <subcellularLocation>
        <location evidence="1">Fimbrium</location>
    </subcellularLocation>
</comment>
<dbReference type="Proteomes" id="UP000215158">
    <property type="component" value="Chromosome 2"/>
</dbReference>
<dbReference type="OrthoDB" id="8678921at2"/>
<protein>
    <recommendedName>
        <fullName evidence="4">Fimbrial-type adhesion domain-containing protein</fullName>
    </recommendedName>
</protein>
<dbReference type="InterPro" id="IPR008966">
    <property type="entry name" value="Adhesion_dom_sf"/>
</dbReference>
<dbReference type="EMBL" id="CP022990">
    <property type="protein sequence ID" value="ASW02137.1"/>
    <property type="molecule type" value="Genomic_DNA"/>
</dbReference>
<name>A0A248VT18_9BURK</name>
<dbReference type="PANTHER" id="PTHR33420">
    <property type="entry name" value="FIMBRIAL SUBUNIT ELFA-RELATED"/>
    <property type="match status" value="1"/>
</dbReference>
<sequence length="375" mass="38800">MSAFESCLRWSSQNVAACKTLSYATAARRGRNSLIRLAGALVVPGSALFAAPAAHAALTCQANGTNNVITAGSISVPANPQVGATIATLAPTQFQASCKFLNADPPETTATFWPVFSSSLPPVSGFADVYQTNVQGLGIRYTFDAPACNASNARMTNGQIQLTCPVSGPMDGPYMPINITVTPSFVATGIIPLGARTLSTVPLVSISYWTSDDPANGWDQPPLYTGAASGRIVHACSINQPNASVTLPTVNSKAFSAGVGTVASPQPFSLIFSCSSGAQVSMVLTDSTDPSNRSNVLTPTADSTAKGIGLQILNNKGALVSFGPDSSEPFTTNQWVIGASPNGPLEVPLTARYIRTGDVVPGTIRALATFTMSYQ</sequence>
<dbReference type="Pfam" id="PF00419">
    <property type="entry name" value="Fimbrial"/>
    <property type="match status" value="1"/>
</dbReference>
<evidence type="ECO:0000256" key="2">
    <source>
        <dbReference type="ARBA" id="ARBA00006671"/>
    </source>
</evidence>
<dbReference type="AlphaFoldDB" id="A0A248VT18"/>
<accession>A0A248VT18</accession>
<reference evidence="5 6" key="1">
    <citation type="submission" date="2017-08" db="EMBL/GenBank/DDBJ databases">
        <title>Identification and genetic characteristics of simultaneous BTEX- and naphthalene-degrading Paraburkholderia sp. BN5 isolated from petroleum-contaminated soil.</title>
        <authorList>
            <person name="Lee Y."/>
            <person name="Jeon C.O."/>
        </authorList>
    </citation>
    <scope>NUCLEOTIDE SEQUENCE [LARGE SCALE GENOMIC DNA]</scope>
    <source>
        <strain evidence="5 6">BN5</strain>
    </source>
</reference>
<evidence type="ECO:0000256" key="1">
    <source>
        <dbReference type="ARBA" id="ARBA00004561"/>
    </source>
</evidence>
<dbReference type="InterPro" id="IPR050263">
    <property type="entry name" value="Bact_Fimbrial_Adh_Pro"/>
</dbReference>
<dbReference type="Gene3D" id="2.60.40.3310">
    <property type="match status" value="1"/>
</dbReference>
<dbReference type="Gene3D" id="2.60.40.1090">
    <property type="entry name" value="Fimbrial-type adhesion domain"/>
    <property type="match status" value="1"/>
</dbReference>
<dbReference type="InterPro" id="IPR000259">
    <property type="entry name" value="Adhesion_dom_fimbrial"/>
</dbReference>
<dbReference type="GO" id="GO:0009289">
    <property type="term" value="C:pilus"/>
    <property type="evidence" value="ECO:0007669"/>
    <property type="project" value="UniProtKB-SubCell"/>
</dbReference>
<evidence type="ECO:0000313" key="6">
    <source>
        <dbReference type="Proteomes" id="UP000215158"/>
    </source>
</evidence>
<dbReference type="InterPro" id="IPR036937">
    <property type="entry name" value="Adhesion_dom_fimbrial_sf"/>
</dbReference>
<dbReference type="KEGG" id="parb:CJU94_28920"/>
<evidence type="ECO:0000256" key="3">
    <source>
        <dbReference type="ARBA" id="ARBA00023263"/>
    </source>
</evidence>
<evidence type="ECO:0000259" key="4">
    <source>
        <dbReference type="Pfam" id="PF00419"/>
    </source>
</evidence>
<comment type="similarity">
    <text evidence="2">Belongs to the fimbrial protein family.</text>
</comment>
<gene>
    <name evidence="5" type="ORF">CJU94_28920</name>
</gene>
<dbReference type="RefSeq" id="WP_095422017.1">
    <property type="nucleotide sequence ID" value="NZ_CP022990.1"/>
</dbReference>
<evidence type="ECO:0000313" key="5">
    <source>
        <dbReference type="EMBL" id="ASW02137.1"/>
    </source>
</evidence>
<keyword evidence="3" id="KW-0281">Fimbrium</keyword>
<proteinExistence type="inferred from homology"/>